<evidence type="ECO:0000313" key="3">
    <source>
        <dbReference type="Proteomes" id="UP001451303"/>
    </source>
</evidence>
<keyword evidence="3" id="KW-1185">Reference proteome</keyword>
<accession>A0ABR3D6A0</accession>
<comment type="caution">
    <text evidence="2">The sequence shown here is derived from an EMBL/GenBank/DDBJ whole genome shotgun (WGS) entry which is preliminary data.</text>
</comment>
<proteinExistence type="predicted"/>
<dbReference type="Proteomes" id="UP001451303">
    <property type="component" value="Unassembled WGS sequence"/>
</dbReference>
<keyword evidence="1" id="KW-0472">Membrane</keyword>
<keyword evidence="1" id="KW-0812">Transmembrane</keyword>
<organism evidence="2 3">
    <name type="scientific">Neurospora intermedia</name>
    <dbReference type="NCBI Taxonomy" id="5142"/>
    <lineage>
        <taxon>Eukaryota</taxon>
        <taxon>Fungi</taxon>
        <taxon>Dikarya</taxon>
        <taxon>Ascomycota</taxon>
        <taxon>Pezizomycotina</taxon>
        <taxon>Sordariomycetes</taxon>
        <taxon>Sordariomycetidae</taxon>
        <taxon>Sordariales</taxon>
        <taxon>Sordariaceae</taxon>
        <taxon>Neurospora</taxon>
    </lineage>
</organism>
<sequence>MTNTVRSSSQQTSFSVFFQKTSLRRTPMAQIILFSVFLIATIGIPSSANLKLRIRGVSIEHFDAPSSIWWVVSRHHRYLNISAWISLFLVGLRPSRGRVQIMQKVEQVENQNESIRCQNFRSGNFDLQLTARSRGPVATTRRGI</sequence>
<evidence type="ECO:0000256" key="1">
    <source>
        <dbReference type="SAM" id="Phobius"/>
    </source>
</evidence>
<name>A0ABR3D6A0_NEUIN</name>
<keyword evidence="1" id="KW-1133">Transmembrane helix</keyword>
<feature type="transmembrane region" description="Helical" evidence="1">
    <location>
        <begin position="28"/>
        <end position="48"/>
    </location>
</feature>
<evidence type="ECO:0000313" key="2">
    <source>
        <dbReference type="EMBL" id="KAL0468233.1"/>
    </source>
</evidence>
<protein>
    <submittedName>
        <fullName evidence="2">Uncharacterized protein</fullName>
    </submittedName>
</protein>
<gene>
    <name evidence="2" type="ORF">QR685DRAFT_334752</name>
</gene>
<reference evidence="2 3" key="1">
    <citation type="submission" date="2023-09" db="EMBL/GenBank/DDBJ databases">
        <title>Multi-omics analysis of a traditional fermented food reveals byproduct-associated fungal strains for waste-to-food upcycling.</title>
        <authorList>
            <consortium name="Lawrence Berkeley National Laboratory"/>
            <person name="Rekdal V.M."/>
            <person name="Villalobos-Escobedo J.M."/>
            <person name="Rodriguez-Valeron N."/>
            <person name="Garcia M.O."/>
            <person name="Vasquez D.P."/>
            <person name="Damayanti I."/>
            <person name="Sorensen P.M."/>
            <person name="Baidoo E.E."/>
            <person name="De Carvalho A.C."/>
            <person name="Riley R."/>
            <person name="Lipzen A."/>
            <person name="He G."/>
            <person name="Yan M."/>
            <person name="Haridas S."/>
            <person name="Daum C."/>
            <person name="Yoshinaga Y."/>
            <person name="Ng V."/>
            <person name="Grigoriev I.V."/>
            <person name="Munk R."/>
            <person name="Nuraida L."/>
            <person name="Wijaya C.H."/>
            <person name="Morales P.-C."/>
            <person name="Keasling J.D."/>
        </authorList>
    </citation>
    <scope>NUCLEOTIDE SEQUENCE [LARGE SCALE GENOMIC DNA]</scope>
    <source>
        <strain evidence="2 3">FGSC 2613</strain>
    </source>
</reference>
<dbReference type="EMBL" id="JAVLET010000007">
    <property type="protein sequence ID" value="KAL0468233.1"/>
    <property type="molecule type" value="Genomic_DNA"/>
</dbReference>